<reference evidence="2" key="2">
    <citation type="journal article" date="2023" name="IMA Fungus">
        <title>Comparative genomic study of the Penicillium genus elucidates a diverse pangenome and 15 lateral gene transfer events.</title>
        <authorList>
            <person name="Petersen C."/>
            <person name="Sorensen T."/>
            <person name="Nielsen M.R."/>
            <person name="Sondergaard T.E."/>
            <person name="Sorensen J.L."/>
            <person name="Fitzpatrick D.A."/>
            <person name="Frisvad J.C."/>
            <person name="Nielsen K.L."/>
        </authorList>
    </citation>
    <scope>NUCLEOTIDE SEQUENCE</scope>
    <source>
        <strain evidence="2">IBT 30761</strain>
    </source>
</reference>
<dbReference type="AlphaFoldDB" id="A0A9W9FET2"/>
<feature type="compositionally biased region" description="Basic and acidic residues" evidence="1">
    <location>
        <begin position="1"/>
        <end position="13"/>
    </location>
</feature>
<sequence length="146" mass="15338">MDDRFCDRVDRGIPHAKPPISSDPGEGKTGARLLLSHPAVDHIAGKFGEFVSSASPLGNLFIQSIVGWGQENRAGALQINTGGRQVQILLDNGDDGDPASTGPQGLVGEAMHAMGSAGISIATVEGFMRHTSDKLKVRDWGIPDVP</sequence>
<dbReference type="EMBL" id="JAPQKI010000005">
    <property type="protein sequence ID" value="KAJ5098856.1"/>
    <property type="molecule type" value="Genomic_DNA"/>
</dbReference>
<comment type="caution">
    <text evidence="2">The sequence shown here is derived from an EMBL/GenBank/DDBJ whole genome shotgun (WGS) entry which is preliminary data.</text>
</comment>
<accession>A0A9W9FET2</accession>
<organism evidence="2 3">
    <name type="scientific">Penicillium argentinense</name>
    <dbReference type="NCBI Taxonomy" id="1131581"/>
    <lineage>
        <taxon>Eukaryota</taxon>
        <taxon>Fungi</taxon>
        <taxon>Dikarya</taxon>
        <taxon>Ascomycota</taxon>
        <taxon>Pezizomycotina</taxon>
        <taxon>Eurotiomycetes</taxon>
        <taxon>Eurotiomycetidae</taxon>
        <taxon>Eurotiales</taxon>
        <taxon>Aspergillaceae</taxon>
        <taxon>Penicillium</taxon>
    </lineage>
</organism>
<name>A0A9W9FET2_9EURO</name>
<proteinExistence type="predicted"/>
<gene>
    <name evidence="2" type="ORF">N7532_005857</name>
</gene>
<evidence type="ECO:0000313" key="3">
    <source>
        <dbReference type="Proteomes" id="UP001149074"/>
    </source>
</evidence>
<dbReference type="RefSeq" id="XP_056474510.1">
    <property type="nucleotide sequence ID" value="XM_056618351.1"/>
</dbReference>
<dbReference type="Proteomes" id="UP001149074">
    <property type="component" value="Unassembled WGS sequence"/>
</dbReference>
<evidence type="ECO:0000313" key="2">
    <source>
        <dbReference type="EMBL" id="KAJ5098856.1"/>
    </source>
</evidence>
<evidence type="ECO:0000256" key="1">
    <source>
        <dbReference type="SAM" id="MobiDB-lite"/>
    </source>
</evidence>
<keyword evidence="3" id="KW-1185">Reference proteome</keyword>
<protein>
    <submittedName>
        <fullName evidence="2">Uncharacterized protein</fullName>
    </submittedName>
</protein>
<feature type="region of interest" description="Disordered" evidence="1">
    <location>
        <begin position="1"/>
        <end position="29"/>
    </location>
</feature>
<reference evidence="2" key="1">
    <citation type="submission" date="2022-11" db="EMBL/GenBank/DDBJ databases">
        <authorList>
            <person name="Petersen C."/>
        </authorList>
    </citation>
    <scope>NUCLEOTIDE SEQUENCE</scope>
    <source>
        <strain evidence="2">IBT 30761</strain>
    </source>
</reference>
<dbReference type="GeneID" id="81357330"/>